<feature type="region of interest" description="Disordered" evidence="1">
    <location>
        <begin position="50"/>
        <end position="82"/>
    </location>
</feature>
<gene>
    <name evidence="2" type="ORF">GCM10023189_27410</name>
</gene>
<organism evidence="2 3">
    <name type="scientific">Nibrella saemangeumensis</name>
    <dbReference type="NCBI Taxonomy" id="1084526"/>
    <lineage>
        <taxon>Bacteria</taxon>
        <taxon>Pseudomonadati</taxon>
        <taxon>Bacteroidota</taxon>
        <taxon>Cytophagia</taxon>
        <taxon>Cytophagales</taxon>
        <taxon>Spirosomataceae</taxon>
        <taxon>Nibrella</taxon>
    </lineage>
</organism>
<protein>
    <recommendedName>
        <fullName evidence="4">Tellurite resistance protein TerB</fullName>
    </recommendedName>
</protein>
<dbReference type="Proteomes" id="UP001501175">
    <property type="component" value="Unassembled WGS sequence"/>
</dbReference>
<name>A0ABP8MZ17_9BACT</name>
<reference evidence="3" key="1">
    <citation type="journal article" date="2019" name="Int. J. Syst. Evol. Microbiol.">
        <title>The Global Catalogue of Microorganisms (GCM) 10K type strain sequencing project: providing services to taxonomists for standard genome sequencing and annotation.</title>
        <authorList>
            <consortium name="The Broad Institute Genomics Platform"/>
            <consortium name="The Broad Institute Genome Sequencing Center for Infectious Disease"/>
            <person name="Wu L."/>
            <person name="Ma J."/>
        </authorList>
    </citation>
    <scope>NUCLEOTIDE SEQUENCE [LARGE SCALE GENOMIC DNA]</scope>
    <source>
        <strain evidence="3">JCM 17927</strain>
    </source>
</reference>
<keyword evidence="3" id="KW-1185">Reference proteome</keyword>
<comment type="caution">
    <text evidence="2">The sequence shown here is derived from an EMBL/GenBank/DDBJ whole genome shotgun (WGS) entry which is preliminary data.</text>
</comment>
<dbReference type="EMBL" id="BAABHD010000029">
    <property type="protein sequence ID" value="GAA4457147.1"/>
    <property type="molecule type" value="Genomic_DNA"/>
</dbReference>
<evidence type="ECO:0000256" key="1">
    <source>
        <dbReference type="SAM" id="MobiDB-lite"/>
    </source>
</evidence>
<evidence type="ECO:0000313" key="2">
    <source>
        <dbReference type="EMBL" id="GAA4457147.1"/>
    </source>
</evidence>
<feature type="compositionally biased region" description="Basic and acidic residues" evidence="1">
    <location>
        <begin position="62"/>
        <end position="82"/>
    </location>
</feature>
<evidence type="ECO:0008006" key="4">
    <source>
        <dbReference type="Google" id="ProtNLM"/>
    </source>
</evidence>
<proteinExistence type="predicted"/>
<evidence type="ECO:0000313" key="3">
    <source>
        <dbReference type="Proteomes" id="UP001501175"/>
    </source>
</evidence>
<accession>A0ABP8MZ17</accession>
<sequence length="117" mass="13164">MYSPDLTMSLGNLVYALSKLDKNQQREDMQTLRALLASDSTGQLAPLAYFLRESSPQPGEQASDRGKPAAGARRSEVNEESSRRFIKLLLRAARAEEGISRQEQAFLQALWRKIPRN</sequence>